<evidence type="ECO:0000256" key="5">
    <source>
        <dbReference type="ARBA" id="ARBA00022827"/>
    </source>
</evidence>
<evidence type="ECO:0000256" key="8">
    <source>
        <dbReference type="ARBA" id="ARBA00048628"/>
    </source>
</evidence>
<keyword evidence="6 9" id="KW-0560">Oxidoreductase</keyword>
<sequence>MTRLTTSLAGTQPNEDGSSLASEKPLMGNISIELLPEHVATFHPTAANLKPGSFVFLTHIGGKSLAAQAGAAARIKAMGYEPVCHLGARNFTSRDEYANHLSALSDAGVTTVLMIGGNSSDSVPPMHSAMELLSHSIVPRTGVKRIFFAGHPEGHPSIPPEILVPTLLEKINVARELSLVPEIVTQFAFDGAAMAAWGAGLRKAGIDVPIRFGVAGVTSLPKLIKFAMLCGVGASLKGLSRQGGSILKAMRDQDPGDVISQLRIGTEA</sequence>
<keyword evidence="4 9" id="KW-0285">Flavoprotein</keyword>
<evidence type="ECO:0000256" key="1">
    <source>
        <dbReference type="ARBA" id="ARBA00001974"/>
    </source>
</evidence>
<evidence type="ECO:0000256" key="4">
    <source>
        <dbReference type="ARBA" id="ARBA00022630"/>
    </source>
</evidence>
<dbReference type="GO" id="GO:0071949">
    <property type="term" value="F:FAD binding"/>
    <property type="evidence" value="ECO:0007669"/>
    <property type="project" value="TreeGrafter"/>
</dbReference>
<evidence type="ECO:0000256" key="3">
    <source>
        <dbReference type="ARBA" id="ARBA00006743"/>
    </source>
</evidence>
<reference evidence="11" key="2">
    <citation type="journal article" date="2004" name="Appl. Environ. Microbiol.">
        <title>Chloromethane-dependent expression of the cmu gene cluster of Hyphomicrobium chloromethanicum.</title>
        <authorList>
            <person name="Borodina E."/>
            <person name="McDonald I.R."/>
            <person name="Murrell J.C."/>
        </authorList>
    </citation>
    <scope>NUCLEOTIDE SEQUENCE</scope>
    <source>
        <strain evidence="11">CM2</strain>
    </source>
</reference>
<comment type="cofactor">
    <cofactor evidence="1 9">
        <name>FAD</name>
        <dbReference type="ChEBI" id="CHEBI:57692"/>
    </cofactor>
</comment>
<dbReference type="GO" id="GO:0106312">
    <property type="term" value="F:methylenetetrahydrofolate reductase (NADH) activity"/>
    <property type="evidence" value="ECO:0007669"/>
    <property type="project" value="UniProtKB-EC"/>
</dbReference>
<feature type="compositionally biased region" description="Polar residues" evidence="10">
    <location>
        <begin position="1"/>
        <end position="21"/>
    </location>
</feature>
<dbReference type="GO" id="GO:0005829">
    <property type="term" value="C:cytosol"/>
    <property type="evidence" value="ECO:0007669"/>
    <property type="project" value="TreeGrafter"/>
</dbReference>
<name>Q7BK23_9HYPH</name>
<evidence type="ECO:0000256" key="9">
    <source>
        <dbReference type="RuleBase" id="RU003862"/>
    </source>
</evidence>
<protein>
    <recommendedName>
        <fullName evidence="9">Methylenetetrahydrofolate reductase</fullName>
    </recommendedName>
</protein>
<comment type="catalytic activity">
    <reaction evidence="8">
        <text>(6S)-5-methyl-5,6,7,8-tetrahydrofolate + NAD(+) = (6R)-5,10-methylene-5,6,7,8-tetrahydrofolate + NADH + H(+)</text>
        <dbReference type="Rhea" id="RHEA:19821"/>
        <dbReference type="ChEBI" id="CHEBI:15378"/>
        <dbReference type="ChEBI" id="CHEBI:15636"/>
        <dbReference type="ChEBI" id="CHEBI:18608"/>
        <dbReference type="ChEBI" id="CHEBI:57540"/>
        <dbReference type="ChEBI" id="CHEBI:57945"/>
        <dbReference type="EC" id="1.5.1.54"/>
    </reaction>
    <physiologicalReaction direction="right-to-left" evidence="8">
        <dbReference type="Rhea" id="RHEA:19823"/>
    </physiologicalReaction>
</comment>
<reference evidence="11" key="1">
    <citation type="journal article" date="2001" name="Appl. Environ. Microbiol.">
        <title>Chloromethane utilization gene cluster from Hyphomicrobium chloromethanicum strain CM2(T) and development of functional gene probes to detect halomethane-degrading bacteria.</title>
        <authorList>
            <person name="McAnulla C."/>
            <person name="Woodall C.A."/>
            <person name="McDonald I.R."/>
            <person name="Studer A."/>
            <person name="Vuilleumier S."/>
            <person name="Leisinger T."/>
            <person name="Murrell J.C."/>
        </authorList>
    </citation>
    <scope>NUCLEOTIDE SEQUENCE</scope>
    <source>
        <strain evidence="11">CM2</strain>
    </source>
</reference>
<comment type="pathway">
    <text evidence="7">Amino-acid biosynthesis; L-methionine biosynthesis via de novo pathway.</text>
</comment>
<comment type="similarity">
    <text evidence="3 9">Belongs to the methylenetetrahydrofolate reductase family.</text>
</comment>
<accession>Q7BK23</accession>
<keyword evidence="5 9" id="KW-0274">FAD</keyword>
<dbReference type="PANTHER" id="PTHR45754">
    <property type="entry name" value="METHYLENETETRAHYDROFOLATE REDUCTASE"/>
    <property type="match status" value="1"/>
</dbReference>
<dbReference type="GO" id="GO:0009086">
    <property type="term" value="P:methionine biosynthetic process"/>
    <property type="evidence" value="ECO:0007669"/>
    <property type="project" value="TreeGrafter"/>
</dbReference>
<dbReference type="AlphaFoldDB" id="Q7BK23"/>
<comment type="pathway">
    <text evidence="2 9">One-carbon metabolism; tetrahydrofolate interconversion.</text>
</comment>
<evidence type="ECO:0000256" key="2">
    <source>
        <dbReference type="ARBA" id="ARBA00004777"/>
    </source>
</evidence>
<evidence type="ECO:0000256" key="7">
    <source>
        <dbReference type="ARBA" id="ARBA00034478"/>
    </source>
</evidence>
<evidence type="ECO:0000256" key="10">
    <source>
        <dbReference type="SAM" id="MobiDB-lite"/>
    </source>
</evidence>
<dbReference type="GO" id="GO:0035999">
    <property type="term" value="P:tetrahydrofolate interconversion"/>
    <property type="evidence" value="ECO:0007669"/>
    <property type="project" value="UniProtKB-UniPathway"/>
</dbReference>
<dbReference type="SUPFAM" id="SSF51730">
    <property type="entry name" value="FAD-linked oxidoreductase"/>
    <property type="match status" value="1"/>
</dbReference>
<evidence type="ECO:0000256" key="6">
    <source>
        <dbReference type="ARBA" id="ARBA00023002"/>
    </source>
</evidence>
<evidence type="ECO:0000313" key="11">
    <source>
        <dbReference type="EMBL" id="AAQ94396.1"/>
    </source>
</evidence>
<dbReference type="InterPro" id="IPR029041">
    <property type="entry name" value="FAD-linked_oxidoreductase-like"/>
</dbReference>
<dbReference type="Gene3D" id="3.20.20.220">
    <property type="match status" value="1"/>
</dbReference>
<proteinExistence type="inferred from homology"/>
<feature type="region of interest" description="Disordered" evidence="10">
    <location>
        <begin position="1"/>
        <end position="23"/>
    </location>
</feature>
<organism evidence="11">
    <name type="scientific">Hyphomicrobium chloromethanicum</name>
    <dbReference type="NCBI Taxonomy" id="51783"/>
    <lineage>
        <taxon>Bacteria</taxon>
        <taxon>Pseudomonadati</taxon>
        <taxon>Pseudomonadota</taxon>
        <taxon>Alphaproteobacteria</taxon>
        <taxon>Hyphomicrobiales</taxon>
        <taxon>Hyphomicrobiaceae</taxon>
        <taxon>Hyphomicrobium</taxon>
    </lineage>
</organism>
<dbReference type="UniPathway" id="UPA00193"/>
<dbReference type="InterPro" id="IPR003171">
    <property type="entry name" value="Mehydrof_redctse-like"/>
</dbReference>
<dbReference type="PANTHER" id="PTHR45754:SF3">
    <property type="entry name" value="METHYLENETETRAHYDROFOLATE REDUCTASE (NADPH)"/>
    <property type="match status" value="1"/>
</dbReference>
<dbReference type="Pfam" id="PF02219">
    <property type="entry name" value="MTHFR"/>
    <property type="match status" value="1"/>
</dbReference>
<gene>
    <name evidence="11" type="primary">metF</name>
</gene>
<dbReference type="EMBL" id="AF281259">
    <property type="protein sequence ID" value="AAQ94396.1"/>
    <property type="molecule type" value="Genomic_DNA"/>
</dbReference>